<reference evidence="11 12" key="1">
    <citation type="journal article" date="2009" name="Genome Res.">
        <title>Complete genome of the cellulolytic thermophile Acidothermus cellulolyticus 11B provides insights into its ecophysiological and evolutionary adaptations.</title>
        <authorList>
            <person name="Barabote R.D."/>
            <person name="Xie G."/>
            <person name="Leu D.H."/>
            <person name="Normand P."/>
            <person name="Necsulea A."/>
            <person name="Daubin V."/>
            <person name="Medigue C."/>
            <person name="Adney W.S."/>
            <person name="Xu X.C."/>
            <person name="Lapidus A."/>
            <person name="Parales R.E."/>
            <person name="Detter C."/>
            <person name="Pujic P."/>
            <person name="Bruce D."/>
            <person name="Lavire C."/>
            <person name="Challacombe J.F."/>
            <person name="Brettin T.S."/>
            <person name="Berry A.M."/>
        </authorList>
    </citation>
    <scope>NUCLEOTIDE SEQUENCE [LARGE SCALE GENOMIC DNA]</scope>
    <source>
        <strain evidence="12">ATCC 43068 / DSM 8971 / 11B</strain>
    </source>
</reference>
<keyword evidence="5 8" id="KW-0067">ATP-binding</keyword>
<dbReference type="OrthoDB" id="9807434at2"/>
<name>A0LU96_ACIC1</name>
<dbReference type="Gene3D" id="3.40.50.300">
    <property type="entry name" value="P-loop containing nucleotide triphosphate hydrolases"/>
    <property type="match status" value="1"/>
</dbReference>
<evidence type="ECO:0000256" key="9">
    <source>
        <dbReference type="SAM" id="MobiDB-lite"/>
    </source>
</evidence>
<evidence type="ECO:0000313" key="11">
    <source>
        <dbReference type="EMBL" id="ABK53006.1"/>
    </source>
</evidence>
<dbReference type="CDD" id="cd02020">
    <property type="entry name" value="CMPK"/>
    <property type="match status" value="1"/>
</dbReference>
<comment type="similarity">
    <text evidence="1 8">Belongs to the cytidylate kinase family. Type 1 subfamily.</text>
</comment>
<feature type="domain" description="Cytidylate kinase" evidence="10">
    <location>
        <begin position="12"/>
        <end position="226"/>
    </location>
</feature>
<sequence>MKTRDELRSMVIAIDGPAGAGKSTVARAVARRLGLRYLDTGAMYRAVTLWVLRNGVSLTDERAVSAAARHVVDILDLALAPDHPAVRLDGVDVTDAVRGPEVTQAVSAVSAVPEVRSVLVGRQRELIGDGGIVVEGRDIGTTVWPTAAVKIFLTADSRVRAARRHADTVAARGTTDVDDVHDDLRRRDQLDQSRAASPLTAAADAVVLDSTDLDVDAVLDRILSLVAERLGSGGDPTSPSDAGLDRTVNPSPATP</sequence>
<dbReference type="InterPro" id="IPR003136">
    <property type="entry name" value="Cytidylate_kin"/>
</dbReference>
<dbReference type="AlphaFoldDB" id="A0LU96"/>
<dbReference type="HOGENOM" id="CLU_079959_0_0_11"/>
<dbReference type="NCBIfam" id="TIGR00017">
    <property type="entry name" value="cmk"/>
    <property type="match status" value="1"/>
</dbReference>
<comment type="catalytic activity">
    <reaction evidence="7 8">
        <text>CMP + ATP = CDP + ADP</text>
        <dbReference type="Rhea" id="RHEA:11600"/>
        <dbReference type="ChEBI" id="CHEBI:30616"/>
        <dbReference type="ChEBI" id="CHEBI:58069"/>
        <dbReference type="ChEBI" id="CHEBI:60377"/>
        <dbReference type="ChEBI" id="CHEBI:456216"/>
        <dbReference type="EC" id="2.7.4.25"/>
    </reaction>
</comment>
<feature type="region of interest" description="Disordered" evidence="9">
    <location>
        <begin position="229"/>
        <end position="255"/>
    </location>
</feature>
<dbReference type="InterPro" id="IPR011994">
    <property type="entry name" value="Cytidylate_kinase_dom"/>
</dbReference>
<evidence type="ECO:0000256" key="2">
    <source>
        <dbReference type="ARBA" id="ARBA00022679"/>
    </source>
</evidence>
<organism evidence="11 12">
    <name type="scientific">Acidothermus cellulolyticus (strain ATCC 43068 / DSM 8971 / 11B)</name>
    <dbReference type="NCBI Taxonomy" id="351607"/>
    <lineage>
        <taxon>Bacteria</taxon>
        <taxon>Bacillati</taxon>
        <taxon>Actinomycetota</taxon>
        <taxon>Actinomycetes</taxon>
        <taxon>Acidothermales</taxon>
        <taxon>Acidothermaceae</taxon>
        <taxon>Acidothermus</taxon>
    </lineage>
</organism>
<feature type="binding site" evidence="8">
    <location>
        <begin position="16"/>
        <end position="24"/>
    </location>
    <ligand>
        <name>ATP</name>
        <dbReference type="ChEBI" id="CHEBI:30616"/>
    </ligand>
</feature>
<keyword evidence="8" id="KW-0963">Cytoplasm</keyword>
<keyword evidence="4 8" id="KW-0418">Kinase</keyword>
<dbReference type="InterPro" id="IPR027417">
    <property type="entry name" value="P-loop_NTPase"/>
</dbReference>
<dbReference type="EMBL" id="CP000481">
    <property type="protein sequence ID" value="ABK53006.1"/>
    <property type="molecule type" value="Genomic_DNA"/>
</dbReference>
<dbReference type="STRING" id="351607.Acel_1234"/>
<keyword evidence="12" id="KW-1185">Reference proteome</keyword>
<evidence type="ECO:0000256" key="7">
    <source>
        <dbReference type="ARBA" id="ARBA00048478"/>
    </source>
</evidence>
<dbReference type="GO" id="GO:0005829">
    <property type="term" value="C:cytosol"/>
    <property type="evidence" value="ECO:0007669"/>
    <property type="project" value="TreeGrafter"/>
</dbReference>
<dbReference type="InParanoid" id="A0LU96"/>
<dbReference type="SUPFAM" id="SSF52540">
    <property type="entry name" value="P-loop containing nucleoside triphosphate hydrolases"/>
    <property type="match status" value="1"/>
</dbReference>
<dbReference type="RefSeq" id="WP_011720069.1">
    <property type="nucleotide sequence ID" value="NC_008578.1"/>
</dbReference>
<gene>
    <name evidence="8" type="primary">cmk</name>
    <name evidence="11" type="ordered locus">Acel_1234</name>
</gene>
<evidence type="ECO:0000256" key="8">
    <source>
        <dbReference type="HAMAP-Rule" id="MF_00238"/>
    </source>
</evidence>
<dbReference type="EC" id="2.7.4.25" evidence="8"/>
<evidence type="ECO:0000256" key="4">
    <source>
        <dbReference type="ARBA" id="ARBA00022777"/>
    </source>
</evidence>
<comment type="catalytic activity">
    <reaction evidence="6 8">
        <text>dCMP + ATP = dCDP + ADP</text>
        <dbReference type="Rhea" id="RHEA:25094"/>
        <dbReference type="ChEBI" id="CHEBI:30616"/>
        <dbReference type="ChEBI" id="CHEBI:57566"/>
        <dbReference type="ChEBI" id="CHEBI:58593"/>
        <dbReference type="ChEBI" id="CHEBI:456216"/>
        <dbReference type="EC" id="2.7.4.25"/>
    </reaction>
</comment>
<dbReference type="GO" id="GO:0015949">
    <property type="term" value="P:nucleobase-containing small molecule interconversion"/>
    <property type="evidence" value="ECO:0007669"/>
    <property type="project" value="TreeGrafter"/>
</dbReference>
<dbReference type="Pfam" id="PF02224">
    <property type="entry name" value="Cytidylate_kin"/>
    <property type="match status" value="1"/>
</dbReference>
<evidence type="ECO:0000256" key="6">
    <source>
        <dbReference type="ARBA" id="ARBA00047615"/>
    </source>
</evidence>
<dbReference type="Proteomes" id="UP000008221">
    <property type="component" value="Chromosome"/>
</dbReference>
<dbReference type="PANTHER" id="PTHR21299">
    <property type="entry name" value="CYTIDYLATE KINASE/PANTOATE-BETA-ALANINE LIGASE"/>
    <property type="match status" value="1"/>
</dbReference>
<evidence type="ECO:0000256" key="5">
    <source>
        <dbReference type="ARBA" id="ARBA00022840"/>
    </source>
</evidence>
<dbReference type="GO" id="GO:0036431">
    <property type="term" value="F:dCMP kinase activity"/>
    <property type="evidence" value="ECO:0007669"/>
    <property type="project" value="InterPro"/>
</dbReference>
<keyword evidence="3 8" id="KW-0547">Nucleotide-binding</keyword>
<dbReference type="HAMAP" id="MF_00238">
    <property type="entry name" value="Cytidyl_kinase_type1"/>
    <property type="match status" value="1"/>
</dbReference>
<keyword evidence="2 8" id="KW-0808">Transferase</keyword>
<accession>A0LU96</accession>
<dbReference type="GO" id="GO:0036430">
    <property type="term" value="F:CMP kinase activity"/>
    <property type="evidence" value="ECO:0007669"/>
    <property type="project" value="RHEA"/>
</dbReference>
<dbReference type="eggNOG" id="COG0283">
    <property type="taxonomic scope" value="Bacteria"/>
</dbReference>
<evidence type="ECO:0000256" key="1">
    <source>
        <dbReference type="ARBA" id="ARBA00009427"/>
    </source>
</evidence>
<dbReference type="GO" id="GO:0006220">
    <property type="term" value="P:pyrimidine nucleotide metabolic process"/>
    <property type="evidence" value="ECO:0007669"/>
    <property type="project" value="UniProtKB-UniRule"/>
</dbReference>
<evidence type="ECO:0000256" key="3">
    <source>
        <dbReference type="ARBA" id="ARBA00022741"/>
    </source>
</evidence>
<dbReference type="PANTHER" id="PTHR21299:SF2">
    <property type="entry name" value="CYTIDYLATE KINASE"/>
    <property type="match status" value="1"/>
</dbReference>
<proteinExistence type="inferred from homology"/>
<dbReference type="GO" id="GO:0005524">
    <property type="term" value="F:ATP binding"/>
    <property type="evidence" value="ECO:0007669"/>
    <property type="project" value="UniProtKB-UniRule"/>
</dbReference>
<comment type="subcellular location">
    <subcellularLocation>
        <location evidence="8">Cytoplasm</location>
    </subcellularLocation>
</comment>
<dbReference type="KEGG" id="ace:Acel_1234"/>
<protein>
    <recommendedName>
        <fullName evidence="8">Cytidylate kinase</fullName>
        <shortName evidence="8">CK</shortName>
        <ecNumber evidence="8">2.7.4.25</ecNumber>
    </recommendedName>
    <alternativeName>
        <fullName evidence="8">Cytidine monophosphate kinase</fullName>
        <shortName evidence="8">CMP kinase</shortName>
    </alternativeName>
</protein>
<evidence type="ECO:0000313" key="12">
    <source>
        <dbReference type="Proteomes" id="UP000008221"/>
    </source>
</evidence>
<dbReference type="FunCoup" id="A0LU96">
    <property type="interactions" value="38"/>
</dbReference>
<evidence type="ECO:0000259" key="10">
    <source>
        <dbReference type="Pfam" id="PF02224"/>
    </source>
</evidence>